<evidence type="ECO:0000313" key="1">
    <source>
        <dbReference type="EMBL" id="CBI10462.1"/>
    </source>
</evidence>
<protein>
    <submittedName>
        <fullName evidence="1">Uncharacterized protein</fullName>
    </submittedName>
</protein>
<reference evidence="1" key="1">
    <citation type="submission" date="2009-10" db="EMBL/GenBank/DDBJ databases">
        <title>Diversity of trophic interactions inside an arsenic-rich microbial ecosystem.</title>
        <authorList>
            <person name="Bertin P.N."/>
            <person name="Heinrich-Salmeron A."/>
            <person name="Pelletier E."/>
            <person name="Goulhen-Chollet F."/>
            <person name="Arsene-Ploetze F."/>
            <person name="Gallien S."/>
            <person name="Calteau A."/>
            <person name="Vallenet D."/>
            <person name="Casiot C."/>
            <person name="Chane-Woon-Ming B."/>
            <person name="Giloteaux L."/>
            <person name="Barakat M."/>
            <person name="Bonnefoy V."/>
            <person name="Bruneel O."/>
            <person name="Chandler M."/>
            <person name="Cleiss J."/>
            <person name="Duran R."/>
            <person name="Elbaz-Poulichet F."/>
            <person name="Fonknechten N."/>
            <person name="Lauga B."/>
            <person name="Mornico D."/>
            <person name="Ortet P."/>
            <person name="Schaeffer C."/>
            <person name="Siguier P."/>
            <person name="Alexander Thil Smith A."/>
            <person name="Van Dorsselaer A."/>
            <person name="Weissenbach J."/>
            <person name="Medigue C."/>
            <person name="Le Paslier D."/>
        </authorList>
    </citation>
    <scope>NUCLEOTIDE SEQUENCE</scope>
</reference>
<dbReference type="AlphaFoldDB" id="E6QT90"/>
<accession>E6QT90</accession>
<name>E6QT90_9ZZZZ</name>
<proteinExistence type="predicted"/>
<gene>
    <name evidence="1" type="ORF">CARN7_1242</name>
</gene>
<sequence>MMGCGHHGNGNSSRRVLACWAKGEPVNTLYYLYKFCESGVRIGAKSGLAGKLLNKPFSTNFC</sequence>
<organism evidence="1">
    <name type="scientific">mine drainage metagenome</name>
    <dbReference type="NCBI Taxonomy" id="410659"/>
    <lineage>
        <taxon>unclassified sequences</taxon>
        <taxon>metagenomes</taxon>
        <taxon>ecological metagenomes</taxon>
    </lineage>
</organism>
<dbReference type="EMBL" id="CABR01000084">
    <property type="protein sequence ID" value="CBI10462.1"/>
    <property type="molecule type" value="Genomic_DNA"/>
</dbReference>
<comment type="caution">
    <text evidence="1">The sequence shown here is derived from an EMBL/GenBank/DDBJ whole genome shotgun (WGS) entry which is preliminary data.</text>
</comment>